<reference evidence="5" key="1">
    <citation type="submission" date="2022-11" db="EMBL/GenBank/DDBJ databases">
        <title>Robbsia betulipollinis sp. nov., isolated from pollen of birch (Betula pendula).</title>
        <authorList>
            <person name="Shi H."/>
            <person name="Ambika Manirajan B."/>
            <person name="Ratering S."/>
            <person name="Geissler-Plaum R."/>
            <person name="Schnell S."/>
        </authorList>
    </citation>
    <scope>NUCLEOTIDE SEQUENCE</scope>
    <source>
        <strain evidence="5">Bb-Pol-6</strain>
    </source>
</reference>
<dbReference type="PANTHER" id="PTHR43531:SF11">
    <property type="entry name" value="METHYL-ACCEPTING CHEMOTAXIS PROTEIN 3"/>
    <property type="match status" value="1"/>
</dbReference>
<name>A0ABT3ZK06_9BURK</name>
<dbReference type="InterPro" id="IPR051310">
    <property type="entry name" value="MCP_chemotaxis"/>
</dbReference>
<comment type="caution">
    <text evidence="5">The sequence shown here is derived from an EMBL/GenBank/DDBJ whole genome shotgun (WGS) entry which is preliminary data.</text>
</comment>
<dbReference type="Gene3D" id="1.10.287.950">
    <property type="entry name" value="Methyl-accepting chemotaxis protein"/>
    <property type="match status" value="1"/>
</dbReference>
<evidence type="ECO:0000256" key="1">
    <source>
        <dbReference type="ARBA" id="ARBA00022500"/>
    </source>
</evidence>
<dbReference type="EMBL" id="JAPMXC010000001">
    <property type="protein sequence ID" value="MCY0386860.1"/>
    <property type="molecule type" value="Genomic_DNA"/>
</dbReference>
<organism evidence="5 6">
    <name type="scientific">Robbsia betulipollinis</name>
    <dbReference type="NCBI Taxonomy" id="2981849"/>
    <lineage>
        <taxon>Bacteria</taxon>
        <taxon>Pseudomonadati</taxon>
        <taxon>Pseudomonadota</taxon>
        <taxon>Betaproteobacteria</taxon>
        <taxon>Burkholderiales</taxon>
        <taxon>Burkholderiaceae</taxon>
        <taxon>Robbsia</taxon>
    </lineage>
</organism>
<feature type="domain" description="Methyl-accepting transducer" evidence="4">
    <location>
        <begin position="1"/>
        <end position="196"/>
    </location>
</feature>
<protein>
    <submittedName>
        <fullName evidence="5">Methyl-accepting chemotaxis protein</fullName>
    </submittedName>
</protein>
<sequence length="201" mass="21314">MNNKISELSESITGIAQSTRQATEVATETQTEAQNGGETLQQSIAAIQDIETSSAGINEIVKVISDIANQTNMLAFNAAIEAARAGEHGYGFAVVASEVRKLAERSSQATKEISKLIEESIQRVGLGSRTSSKAAEGFERIRAGVDRTTRTIGAIHEVTEQQALATRTVSQLLHELTIVTNGDVARRSSTTVAALNAPAPH</sequence>
<evidence type="ECO:0000259" key="4">
    <source>
        <dbReference type="PROSITE" id="PS50111"/>
    </source>
</evidence>
<evidence type="ECO:0000313" key="5">
    <source>
        <dbReference type="EMBL" id="MCY0386860.1"/>
    </source>
</evidence>
<keyword evidence="6" id="KW-1185">Reference proteome</keyword>
<dbReference type="PANTHER" id="PTHR43531">
    <property type="entry name" value="PROTEIN ICFG"/>
    <property type="match status" value="1"/>
</dbReference>
<proteinExistence type="inferred from homology"/>
<keyword evidence="3" id="KW-0807">Transducer</keyword>
<evidence type="ECO:0000256" key="3">
    <source>
        <dbReference type="PROSITE-ProRule" id="PRU00284"/>
    </source>
</evidence>
<dbReference type="SUPFAM" id="SSF58104">
    <property type="entry name" value="Methyl-accepting chemotaxis protein (MCP) signaling domain"/>
    <property type="match status" value="1"/>
</dbReference>
<dbReference type="Pfam" id="PF00015">
    <property type="entry name" value="MCPsignal"/>
    <property type="match status" value="1"/>
</dbReference>
<comment type="similarity">
    <text evidence="2">Belongs to the methyl-accepting chemotaxis (MCP) protein family.</text>
</comment>
<dbReference type="SMART" id="SM00283">
    <property type="entry name" value="MA"/>
    <property type="match status" value="1"/>
</dbReference>
<keyword evidence="1" id="KW-0145">Chemotaxis</keyword>
<dbReference type="Proteomes" id="UP001082899">
    <property type="component" value="Unassembled WGS sequence"/>
</dbReference>
<accession>A0ABT3ZK06</accession>
<dbReference type="PROSITE" id="PS50111">
    <property type="entry name" value="CHEMOTAXIS_TRANSDUC_2"/>
    <property type="match status" value="1"/>
</dbReference>
<gene>
    <name evidence="5" type="ORF">OVY01_06365</name>
</gene>
<evidence type="ECO:0000256" key="2">
    <source>
        <dbReference type="ARBA" id="ARBA00029447"/>
    </source>
</evidence>
<evidence type="ECO:0000313" key="6">
    <source>
        <dbReference type="Proteomes" id="UP001082899"/>
    </source>
</evidence>
<dbReference type="InterPro" id="IPR004089">
    <property type="entry name" value="MCPsignal_dom"/>
</dbReference>